<organism evidence="1 2">
    <name type="scientific">Treponema berlinense</name>
    <dbReference type="NCBI Taxonomy" id="225004"/>
    <lineage>
        <taxon>Bacteria</taxon>
        <taxon>Pseudomonadati</taxon>
        <taxon>Spirochaetota</taxon>
        <taxon>Spirochaetia</taxon>
        <taxon>Spirochaetales</taxon>
        <taxon>Treponemataceae</taxon>
        <taxon>Treponema</taxon>
    </lineage>
</organism>
<evidence type="ECO:0000313" key="1">
    <source>
        <dbReference type="EMBL" id="SJZ42030.1"/>
    </source>
</evidence>
<dbReference type="Proteomes" id="UP000190395">
    <property type="component" value="Unassembled WGS sequence"/>
</dbReference>
<dbReference type="RefSeq" id="WP_078929893.1">
    <property type="nucleotide sequence ID" value="NZ_FUXC01000001.1"/>
</dbReference>
<sequence length="422" mass="47652">MPIRKGTIITDGEKAMEMIKKLSSTAIAFIFTLTALSAAASFNGYGGLKGDLKSKEDSEFFDPIMNLTGFFQGQFNFSENLFFNTEMSISTDDVIDTKLTEDTRAVFCFDELSLTYVKNFLGATQFFSIFKGTYTPLGANQFLSQQFGISPVNSFITDSFYGNKCASPYSINGLGLSYSIRLNSSPMAFAGYFYKNNDNPDGLRQFNLDFRFATVRKYLTLDVLGGIGLPSKNKDKNDNDVILLVDEVYLHSGMNLLIGNYYTSSLFLQAGFSSLPVKKSNAKIEISDEQIFLLVEPRFHFKNSQMHISFFNIPAGQNEKMEFADGNLGFNINIFTENFFIRNKNIKFGFSTSFSYEDRYLKDLQNLKDFYKDTCSVKTSPYLVVPVLSGDLSLMFQAKLSEFPAGKWKQNINFTLGYKSYF</sequence>
<dbReference type="GeneID" id="303366441"/>
<name>A0A1T4KHY5_9SPIR</name>
<protein>
    <submittedName>
        <fullName evidence="1">Uncharacterized protein</fullName>
    </submittedName>
</protein>
<dbReference type="OrthoDB" id="356096at2"/>
<dbReference type="EMBL" id="FUXC01000001">
    <property type="protein sequence ID" value="SJZ42030.1"/>
    <property type="molecule type" value="Genomic_DNA"/>
</dbReference>
<keyword evidence="2" id="KW-1185">Reference proteome</keyword>
<proteinExistence type="predicted"/>
<accession>A0A1T4KHY5</accession>
<dbReference type="STRING" id="225004.SAMN02745152_00161"/>
<gene>
    <name evidence="1" type="ORF">SAMN02745152_00161</name>
</gene>
<dbReference type="AlphaFoldDB" id="A0A1T4KHY5"/>
<evidence type="ECO:0000313" key="2">
    <source>
        <dbReference type="Proteomes" id="UP000190395"/>
    </source>
</evidence>
<reference evidence="1 2" key="1">
    <citation type="submission" date="2017-02" db="EMBL/GenBank/DDBJ databases">
        <authorList>
            <person name="Peterson S.W."/>
        </authorList>
    </citation>
    <scope>NUCLEOTIDE SEQUENCE [LARGE SCALE GENOMIC DNA]</scope>
    <source>
        <strain evidence="1 2">ATCC BAA-909</strain>
    </source>
</reference>